<reference evidence="1 2" key="1">
    <citation type="submission" date="2017-06" db="EMBL/GenBank/DDBJ databases">
        <authorList>
            <person name="Kim H.J."/>
            <person name="Triplett B.A."/>
        </authorList>
    </citation>
    <scope>NUCLEOTIDE SEQUENCE [LARGE SCALE GENOMIC DNA]</scope>
    <source>
        <strain evidence="1 2">DSM 45207</strain>
    </source>
</reference>
<gene>
    <name evidence="1" type="ORF">SAMN06265360_106141</name>
</gene>
<name>A0A238WGH2_9PSEU</name>
<dbReference type="Proteomes" id="UP000198348">
    <property type="component" value="Unassembled WGS sequence"/>
</dbReference>
<keyword evidence="2" id="KW-1185">Reference proteome</keyword>
<proteinExistence type="predicted"/>
<accession>A0A238WGH2</accession>
<protein>
    <submittedName>
        <fullName evidence="1">Uncharacterized protein</fullName>
    </submittedName>
</protein>
<evidence type="ECO:0000313" key="1">
    <source>
        <dbReference type="EMBL" id="SNR45547.1"/>
    </source>
</evidence>
<dbReference type="AlphaFoldDB" id="A0A238WGH2"/>
<dbReference type="Gene3D" id="3.40.190.10">
    <property type="entry name" value="Periplasmic binding protein-like II"/>
    <property type="match status" value="1"/>
</dbReference>
<dbReference type="EMBL" id="FZNW01000006">
    <property type="protein sequence ID" value="SNR45547.1"/>
    <property type="molecule type" value="Genomic_DNA"/>
</dbReference>
<evidence type="ECO:0000313" key="2">
    <source>
        <dbReference type="Proteomes" id="UP000198348"/>
    </source>
</evidence>
<organism evidence="1 2">
    <name type="scientific">Haloechinothrix alba</name>
    <dbReference type="NCBI Taxonomy" id="664784"/>
    <lineage>
        <taxon>Bacteria</taxon>
        <taxon>Bacillati</taxon>
        <taxon>Actinomycetota</taxon>
        <taxon>Actinomycetes</taxon>
        <taxon>Pseudonocardiales</taxon>
        <taxon>Pseudonocardiaceae</taxon>
        <taxon>Haloechinothrix</taxon>
    </lineage>
</organism>
<sequence>MSDVADAMEDTLTYAGAHPDEVRTTLTEFLDMDAALAEKVALETFTTEPNRGALETLADLAVQDGLLEEKPDLDALLD</sequence>